<organism evidence="4 5">
    <name type="scientific">Lachnellula suecica</name>
    <dbReference type="NCBI Taxonomy" id="602035"/>
    <lineage>
        <taxon>Eukaryota</taxon>
        <taxon>Fungi</taxon>
        <taxon>Dikarya</taxon>
        <taxon>Ascomycota</taxon>
        <taxon>Pezizomycotina</taxon>
        <taxon>Leotiomycetes</taxon>
        <taxon>Helotiales</taxon>
        <taxon>Lachnaceae</taxon>
        <taxon>Lachnellula</taxon>
    </lineage>
</organism>
<dbReference type="InterPro" id="IPR008030">
    <property type="entry name" value="NmrA-like"/>
</dbReference>
<evidence type="ECO:0000313" key="5">
    <source>
        <dbReference type="Proteomes" id="UP000469558"/>
    </source>
</evidence>
<dbReference type="Gene3D" id="3.90.25.10">
    <property type="entry name" value="UDP-galactose 4-epimerase, domain 1"/>
    <property type="match status" value="1"/>
</dbReference>
<dbReference type="Proteomes" id="UP000469558">
    <property type="component" value="Unassembled WGS sequence"/>
</dbReference>
<keyword evidence="5" id="KW-1185">Reference proteome</keyword>
<dbReference type="PANTHER" id="PTHR47706:SF1">
    <property type="entry name" value="CIPA-LIKE, PUTATIVE (AFU_ORTHOLOGUE AFUA_1G12460)-RELATED"/>
    <property type="match status" value="1"/>
</dbReference>
<reference evidence="4 5" key="1">
    <citation type="submission" date="2018-05" db="EMBL/GenBank/DDBJ databases">
        <title>Genome sequencing and assembly of the regulated plant pathogen Lachnellula willkommii and related sister species for the development of diagnostic species identification markers.</title>
        <authorList>
            <person name="Giroux E."/>
            <person name="Bilodeau G."/>
        </authorList>
    </citation>
    <scope>NUCLEOTIDE SEQUENCE [LARGE SCALE GENOMIC DNA]</scope>
    <source>
        <strain evidence="4 5">CBS 268.59</strain>
    </source>
</reference>
<accession>A0A8T9CPQ4</accession>
<evidence type="ECO:0000256" key="1">
    <source>
        <dbReference type="ARBA" id="ARBA00022857"/>
    </source>
</evidence>
<comment type="caution">
    <text evidence="4">The sequence shown here is derived from an EMBL/GenBank/DDBJ whole genome shotgun (WGS) entry which is preliminary data.</text>
</comment>
<dbReference type="SUPFAM" id="SSF51735">
    <property type="entry name" value="NAD(P)-binding Rossmann-fold domains"/>
    <property type="match status" value="1"/>
</dbReference>
<evidence type="ECO:0000259" key="3">
    <source>
        <dbReference type="Pfam" id="PF05368"/>
    </source>
</evidence>
<sequence>MSEIKSVAIAGASGDLGTTVVKALIDAKFQVTVLTRSAKPGAFDASVKVIEVDYASVESLTAALQGIDGLVSTVGHSAIPSQTVLIDAAVAAGVKRFIPSEFGSVTTNPNLVAYPVYAEYHSIKQALQAKAEAGQMSWTIVRCGAFLEFVFDSPMALNWGEHKATLLDEGDNRFSSTSLLNIGKTVAGIFVNPEATKNRAMKVSQLILTQNELLSIAQEVRTDIKWEVSKASTSAILKAGLESARAGEHGIPTMMKILTGTSLAGDTYGAAYYETDNELFGIKELTKDDLKKRVAEKLA</sequence>
<dbReference type="Gene3D" id="3.40.50.720">
    <property type="entry name" value="NAD(P)-binding Rossmann-like Domain"/>
    <property type="match status" value="1"/>
</dbReference>
<evidence type="ECO:0000256" key="2">
    <source>
        <dbReference type="ARBA" id="ARBA00023002"/>
    </source>
</evidence>
<protein>
    <submittedName>
        <fullName evidence="4">Oxidoreductase swnR</fullName>
    </submittedName>
</protein>
<dbReference type="AlphaFoldDB" id="A0A8T9CPQ4"/>
<dbReference type="InterPro" id="IPR036291">
    <property type="entry name" value="NAD(P)-bd_dom_sf"/>
</dbReference>
<keyword evidence="2" id="KW-0560">Oxidoreductase</keyword>
<dbReference type="CDD" id="cd05259">
    <property type="entry name" value="PCBER_SDR_a"/>
    <property type="match status" value="1"/>
</dbReference>
<dbReference type="EMBL" id="QGMK01000066">
    <property type="protein sequence ID" value="TVY84643.1"/>
    <property type="molecule type" value="Genomic_DNA"/>
</dbReference>
<name>A0A8T9CPQ4_9HELO</name>
<dbReference type="OrthoDB" id="9974981at2759"/>
<feature type="domain" description="NmrA-like" evidence="3">
    <location>
        <begin position="5"/>
        <end position="219"/>
    </location>
</feature>
<keyword evidence="1" id="KW-0521">NADP</keyword>
<gene>
    <name evidence="4" type="primary">swnR_0</name>
    <name evidence="4" type="ORF">LSUE1_G000520</name>
</gene>
<dbReference type="InterPro" id="IPR045312">
    <property type="entry name" value="PCBER-like"/>
</dbReference>
<evidence type="ECO:0000313" key="4">
    <source>
        <dbReference type="EMBL" id="TVY84643.1"/>
    </source>
</evidence>
<dbReference type="GO" id="GO:0016491">
    <property type="term" value="F:oxidoreductase activity"/>
    <property type="evidence" value="ECO:0007669"/>
    <property type="project" value="UniProtKB-KW"/>
</dbReference>
<dbReference type="InterPro" id="IPR051609">
    <property type="entry name" value="NmrA/Isoflavone_reductase-like"/>
</dbReference>
<proteinExistence type="predicted"/>
<dbReference type="Pfam" id="PF05368">
    <property type="entry name" value="NmrA"/>
    <property type="match status" value="1"/>
</dbReference>
<dbReference type="PANTHER" id="PTHR47706">
    <property type="entry name" value="NMRA-LIKE FAMILY PROTEIN"/>
    <property type="match status" value="1"/>
</dbReference>